<keyword evidence="14" id="KW-1185">Reference proteome</keyword>
<evidence type="ECO:0000256" key="9">
    <source>
        <dbReference type="ARBA" id="ARBA00023273"/>
    </source>
</evidence>
<keyword evidence="9" id="KW-0966">Cell projection</keyword>
<evidence type="ECO:0000256" key="11">
    <source>
        <dbReference type="SAM" id="MobiDB-lite"/>
    </source>
</evidence>
<keyword evidence="5" id="KW-0970">Cilium biogenesis/degradation</keyword>
<comment type="subcellular location">
    <subcellularLocation>
        <location evidence="1">Cell projection</location>
        <location evidence="1">Cilium</location>
    </subcellularLocation>
    <subcellularLocation>
        <location evidence="2">Membrane</location>
        <topology evidence="2">Multi-pass membrane protein</topology>
    </subcellularLocation>
</comment>
<reference evidence="13 14" key="1">
    <citation type="journal article" date="2022" name="Nat. Ecol. Evol.">
        <title>A masculinizing supergene underlies an exaggerated male reproductive morph in a spider.</title>
        <authorList>
            <person name="Hendrickx F."/>
            <person name="De Corte Z."/>
            <person name="Sonet G."/>
            <person name="Van Belleghem S.M."/>
            <person name="Kostlbacher S."/>
            <person name="Vangestel C."/>
        </authorList>
    </citation>
    <scope>NUCLEOTIDE SEQUENCE [LARGE SCALE GENOMIC DNA]</scope>
    <source>
        <strain evidence="13">W744_W776</strain>
    </source>
</reference>
<proteinExistence type="inferred from homology"/>
<evidence type="ECO:0000256" key="4">
    <source>
        <dbReference type="ARBA" id="ARBA00022692"/>
    </source>
</evidence>
<feature type="region of interest" description="Disordered" evidence="11">
    <location>
        <begin position="1"/>
        <end position="20"/>
    </location>
</feature>
<evidence type="ECO:0000256" key="2">
    <source>
        <dbReference type="ARBA" id="ARBA00004141"/>
    </source>
</evidence>
<evidence type="ECO:0000256" key="3">
    <source>
        <dbReference type="ARBA" id="ARBA00008783"/>
    </source>
</evidence>
<comment type="function">
    <text evidence="10">Component of the transition zone in primary cilia. Required for ciliogenesis.</text>
</comment>
<feature type="transmembrane region" description="Helical" evidence="12">
    <location>
        <begin position="140"/>
        <end position="161"/>
    </location>
</feature>
<feature type="transmembrane region" description="Helical" evidence="12">
    <location>
        <begin position="219"/>
        <end position="238"/>
    </location>
</feature>
<comment type="similarity">
    <text evidence="3">Belongs to the TMEM237 family.</text>
</comment>
<organism evidence="13 14">
    <name type="scientific">Oedothorax gibbosus</name>
    <dbReference type="NCBI Taxonomy" id="931172"/>
    <lineage>
        <taxon>Eukaryota</taxon>
        <taxon>Metazoa</taxon>
        <taxon>Ecdysozoa</taxon>
        <taxon>Arthropoda</taxon>
        <taxon>Chelicerata</taxon>
        <taxon>Arachnida</taxon>
        <taxon>Araneae</taxon>
        <taxon>Araneomorphae</taxon>
        <taxon>Entelegynae</taxon>
        <taxon>Araneoidea</taxon>
        <taxon>Linyphiidae</taxon>
        <taxon>Erigoninae</taxon>
        <taxon>Oedothorax</taxon>
    </lineage>
</organism>
<dbReference type="EMBL" id="JAFNEN010000864">
    <property type="protein sequence ID" value="KAG8176590.1"/>
    <property type="molecule type" value="Genomic_DNA"/>
</dbReference>
<keyword evidence="4 12" id="KW-0812">Transmembrane</keyword>
<dbReference type="GO" id="GO:0060271">
    <property type="term" value="P:cilium assembly"/>
    <property type="evidence" value="ECO:0007669"/>
    <property type="project" value="TreeGrafter"/>
</dbReference>
<accession>A0AAV6TX66</accession>
<sequence length="310" mass="35183">MSTSSIARQKRRKRQKQLPPILYSHTNPIILTTRQYENSSYVSSENGDCNSSSNAEVKSQTPDSGDPLPETTGCSYINCEVSSRFTGKIYVEDENGFREVDANLFFQSFNNGKLQGASSKSDLAIDLAYQAEKYFHNFSFLCHGLLGGLSFIETLLLIHLMISPSELQETLRHFQFLSQPIHNIFNFLCIICCVSAFDKFDIGSSREFFKYLKTCKLKIIVIIIYPICLILSFSTANVDEKLCLPEKNSTLWESFIIEGGENELFYWKTLSTAKCVGAVLAWFIISLEPNKNLFLLHLKNILQRNSLIAK</sequence>
<evidence type="ECO:0000256" key="8">
    <source>
        <dbReference type="ARBA" id="ARBA00023136"/>
    </source>
</evidence>
<evidence type="ECO:0000313" key="13">
    <source>
        <dbReference type="EMBL" id="KAG8176590.1"/>
    </source>
</evidence>
<evidence type="ECO:0000256" key="10">
    <source>
        <dbReference type="ARBA" id="ARBA00025631"/>
    </source>
</evidence>
<evidence type="ECO:0000256" key="7">
    <source>
        <dbReference type="ARBA" id="ARBA00023069"/>
    </source>
</evidence>
<dbReference type="AlphaFoldDB" id="A0AAV6TX66"/>
<feature type="transmembrane region" description="Helical" evidence="12">
    <location>
        <begin position="181"/>
        <end position="198"/>
    </location>
</feature>
<dbReference type="GO" id="GO:0016020">
    <property type="term" value="C:membrane"/>
    <property type="evidence" value="ECO:0007669"/>
    <property type="project" value="UniProtKB-SubCell"/>
</dbReference>
<name>A0AAV6TX66_9ARAC</name>
<dbReference type="PANTHER" id="PTHR28388:SF1">
    <property type="entry name" value="TRANSMEMBRANE PROTEIN 237"/>
    <property type="match status" value="1"/>
</dbReference>
<dbReference type="Proteomes" id="UP000827092">
    <property type="component" value="Unassembled WGS sequence"/>
</dbReference>
<dbReference type="InterPro" id="IPR029409">
    <property type="entry name" value="TMEM237"/>
</dbReference>
<evidence type="ECO:0000256" key="6">
    <source>
        <dbReference type="ARBA" id="ARBA00022989"/>
    </source>
</evidence>
<keyword evidence="6 12" id="KW-1133">Transmembrane helix</keyword>
<feature type="compositionally biased region" description="Polar residues" evidence="11">
    <location>
        <begin position="41"/>
        <end position="63"/>
    </location>
</feature>
<evidence type="ECO:0000256" key="1">
    <source>
        <dbReference type="ARBA" id="ARBA00004138"/>
    </source>
</evidence>
<evidence type="ECO:0000256" key="12">
    <source>
        <dbReference type="SAM" id="Phobius"/>
    </source>
</evidence>
<dbReference type="PANTHER" id="PTHR28388">
    <property type="entry name" value="TRANSMEMBRANE PROTEIN 237"/>
    <property type="match status" value="1"/>
</dbReference>
<protein>
    <submittedName>
        <fullName evidence="13">Uncharacterized protein</fullName>
    </submittedName>
</protein>
<feature type="region of interest" description="Disordered" evidence="11">
    <location>
        <begin position="41"/>
        <end position="69"/>
    </location>
</feature>
<dbReference type="Pfam" id="PF15383">
    <property type="entry name" value="TMEM237"/>
    <property type="match status" value="1"/>
</dbReference>
<keyword evidence="8 12" id="KW-0472">Membrane</keyword>
<comment type="caution">
    <text evidence="13">The sequence shown here is derived from an EMBL/GenBank/DDBJ whole genome shotgun (WGS) entry which is preliminary data.</text>
</comment>
<gene>
    <name evidence="13" type="ORF">JTE90_024251</name>
</gene>
<evidence type="ECO:0000256" key="5">
    <source>
        <dbReference type="ARBA" id="ARBA00022794"/>
    </source>
</evidence>
<keyword evidence="7" id="KW-0969">Cilium</keyword>
<dbReference type="GO" id="GO:0035869">
    <property type="term" value="C:ciliary transition zone"/>
    <property type="evidence" value="ECO:0007669"/>
    <property type="project" value="TreeGrafter"/>
</dbReference>
<evidence type="ECO:0000313" key="14">
    <source>
        <dbReference type="Proteomes" id="UP000827092"/>
    </source>
</evidence>